<proteinExistence type="predicted"/>
<dbReference type="EMBL" id="MFTP01000020">
    <property type="protein sequence ID" value="OGI65348.1"/>
    <property type="molecule type" value="Genomic_DNA"/>
</dbReference>
<evidence type="ECO:0000313" key="2">
    <source>
        <dbReference type="EMBL" id="OGI65348.1"/>
    </source>
</evidence>
<name>A0A1F6V6T0_9BACT</name>
<dbReference type="Pfam" id="PF01978">
    <property type="entry name" value="TrmB"/>
    <property type="match status" value="1"/>
</dbReference>
<feature type="domain" description="Transcription regulator TrmB N-terminal" evidence="1">
    <location>
        <begin position="6"/>
        <end position="74"/>
    </location>
</feature>
<dbReference type="InterPro" id="IPR002831">
    <property type="entry name" value="Tscrpt_reg_TrmB_N"/>
</dbReference>
<dbReference type="PANTHER" id="PTHR34293">
    <property type="entry name" value="HTH-TYPE TRANSCRIPTIONAL REGULATOR TRMBL2"/>
    <property type="match status" value="1"/>
</dbReference>
<dbReference type="AlphaFoldDB" id="A0A1F6V6T0"/>
<dbReference type="InterPro" id="IPR036388">
    <property type="entry name" value="WH-like_DNA-bd_sf"/>
</dbReference>
<dbReference type="InterPro" id="IPR051797">
    <property type="entry name" value="TrmB-like"/>
</dbReference>
<protein>
    <recommendedName>
        <fullName evidence="1">Transcription regulator TrmB N-terminal domain-containing protein</fullName>
    </recommendedName>
</protein>
<dbReference type="PANTHER" id="PTHR34293:SF1">
    <property type="entry name" value="HTH-TYPE TRANSCRIPTIONAL REGULATOR TRMBL2"/>
    <property type="match status" value="1"/>
</dbReference>
<dbReference type="SUPFAM" id="SSF46785">
    <property type="entry name" value="Winged helix' DNA-binding domain"/>
    <property type="match status" value="1"/>
</dbReference>
<accession>A0A1F6V6T0</accession>
<evidence type="ECO:0000313" key="3">
    <source>
        <dbReference type="Proteomes" id="UP000177370"/>
    </source>
</evidence>
<organism evidence="2 3">
    <name type="scientific">Candidatus Nomurabacteria bacterium RIFCSPHIGHO2_01_FULL_40_24b</name>
    <dbReference type="NCBI Taxonomy" id="1801739"/>
    <lineage>
        <taxon>Bacteria</taxon>
        <taxon>Candidatus Nomuraibacteriota</taxon>
    </lineage>
</organism>
<dbReference type="Gene3D" id="1.10.10.10">
    <property type="entry name" value="Winged helix-like DNA-binding domain superfamily/Winged helix DNA-binding domain"/>
    <property type="match status" value="1"/>
</dbReference>
<reference evidence="2 3" key="1">
    <citation type="journal article" date="2016" name="Nat. Commun.">
        <title>Thousands of microbial genomes shed light on interconnected biogeochemical processes in an aquifer system.</title>
        <authorList>
            <person name="Anantharaman K."/>
            <person name="Brown C.T."/>
            <person name="Hug L.A."/>
            <person name="Sharon I."/>
            <person name="Castelle C.J."/>
            <person name="Probst A.J."/>
            <person name="Thomas B.C."/>
            <person name="Singh A."/>
            <person name="Wilkins M.J."/>
            <person name="Karaoz U."/>
            <person name="Brodie E.L."/>
            <person name="Williams K.H."/>
            <person name="Hubbard S.S."/>
            <person name="Banfield J.F."/>
        </authorList>
    </citation>
    <scope>NUCLEOTIDE SEQUENCE [LARGE SCALE GENOMIC DNA]</scope>
</reference>
<sequence length="237" mass="27346">MEITKLEQLGLNKNEAKIYLALLELTEAQAGKLSKKTQINRTTIYDSLERLIEKGLVSYTIQANKKVFHPTKPEKILENLRLQEKIAQEILPELNSILKETIEKEESDIHKGRKGIRSVLFDILNYKEYVAFGSSGNFLEIMQHDFEIFQKRKKELKIKARVILGESDRETESVKKAFSIFRFIPDEFSSPTTTFVYGNSTAIIIWGETPIATVIQSKDVAFSYLNHFNLMWKQAKP</sequence>
<evidence type="ECO:0000259" key="1">
    <source>
        <dbReference type="Pfam" id="PF01978"/>
    </source>
</evidence>
<comment type="caution">
    <text evidence="2">The sequence shown here is derived from an EMBL/GenBank/DDBJ whole genome shotgun (WGS) entry which is preliminary data.</text>
</comment>
<dbReference type="InterPro" id="IPR036390">
    <property type="entry name" value="WH_DNA-bd_sf"/>
</dbReference>
<gene>
    <name evidence="2" type="ORF">A2647_05305</name>
</gene>
<dbReference type="Proteomes" id="UP000177370">
    <property type="component" value="Unassembled WGS sequence"/>
</dbReference>